<keyword evidence="8" id="KW-1185">Reference proteome</keyword>
<accession>A0A1I8AX36</accession>
<dbReference type="PROSITE" id="PS51225">
    <property type="entry name" value="MARVEL"/>
    <property type="match status" value="1"/>
</dbReference>
<feature type="transmembrane region" description="Helical" evidence="6">
    <location>
        <begin position="75"/>
        <end position="101"/>
    </location>
</feature>
<evidence type="ECO:0000256" key="3">
    <source>
        <dbReference type="ARBA" id="ARBA00022989"/>
    </source>
</evidence>
<keyword evidence="4 5" id="KW-0472">Membrane</keyword>
<evidence type="ECO:0000256" key="2">
    <source>
        <dbReference type="ARBA" id="ARBA00022692"/>
    </source>
</evidence>
<proteinExistence type="predicted"/>
<evidence type="ECO:0000256" key="1">
    <source>
        <dbReference type="ARBA" id="ARBA00004141"/>
    </source>
</evidence>
<keyword evidence="2 5" id="KW-0812">Transmembrane</keyword>
<evidence type="ECO:0000313" key="9">
    <source>
        <dbReference type="WBParaSite" id="MhA1_Contig1000.frz3.gene2"/>
    </source>
</evidence>
<evidence type="ECO:0000256" key="4">
    <source>
        <dbReference type="ARBA" id="ARBA00023136"/>
    </source>
</evidence>
<evidence type="ECO:0000313" key="8">
    <source>
        <dbReference type="Proteomes" id="UP000095281"/>
    </source>
</evidence>
<dbReference type="PANTHER" id="PTHR22776:SF97">
    <property type="entry name" value="RE01453P"/>
    <property type="match status" value="1"/>
</dbReference>
<name>A0A1I8AX36_MELHA</name>
<evidence type="ECO:0000256" key="6">
    <source>
        <dbReference type="SAM" id="Phobius"/>
    </source>
</evidence>
<keyword evidence="3 6" id="KW-1133">Transmembrane helix</keyword>
<comment type="subcellular location">
    <subcellularLocation>
        <location evidence="1">Membrane</location>
        <topology evidence="1">Multi-pass membrane protein</topology>
    </subcellularLocation>
</comment>
<protein>
    <submittedName>
        <fullName evidence="9">MARVEL domain-containing protein</fullName>
    </submittedName>
</protein>
<dbReference type="PANTHER" id="PTHR22776">
    <property type="entry name" value="MARVEL-CONTAINING POTENTIAL LIPID RAFT-ASSOCIATED PROTEIN"/>
    <property type="match status" value="1"/>
</dbReference>
<feature type="transmembrane region" description="Helical" evidence="6">
    <location>
        <begin position="113"/>
        <end position="135"/>
    </location>
</feature>
<dbReference type="InterPro" id="IPR008253">
    <property type="entry name" value="Marvel"/>
</dbReference>
<dbReference type="GO" id="GO:0016020">
    <property type="term" value="C:membrane"/>
    <property type="evidence" value="ECO:0007669"/>
    <property type="project" value="UniProtKB-SubCell"/>
</dbReference>
<dbReference type="InterPro" id="IPR050578">
    <property type="entry name" value="MARVEL-CKLF_proteins"/>
</dbReference>
<organism evidence="8 9">
    <name type="scientific">Meloidogyne hapla</name>
    <name type="common">Root-knot nematode worm</name>
    <dbReference type="NCBI Taxonomy" id="6305"/>
    <lineage>
        <taxon>Eukaryota</taxon>
        <taxon>Metazoa</taxon>
        <taxon>Ecdysozoa</taxon>
        <taxon>Nematoda</taxon>
        <taxon>Chromadorea</taxon>
        <taxon>Rhabditida</taxon>
        <taxon>Tylenchina</taxon>
        <taxon>Tylenchomorpha</taxon>
        <taxon>Tylenchoidea</taxon>
        <taxon>Meloidogynidae</taxon>
        <taxon>Meloidogyninae</taxon>
        <taxon>Meloidogyne</taxon>
    </lineage>
</organism>
<feature type="transmembrane region" description="Helical" evidence="6">
    <location>
        <begin position="43"/>
        <end position="63"/>
    </location>
</feature>
<reference evidence="9" key="1">
    <citation type="submission" date="2016-11" db="UniProtKB">
        <authorList>
            <consortium name="WormBaseParasite"/>
        </authorList>
    </citation>
    <scope>IDENTIFICATION</scope>
</reference>
<dbReference type="AlphaFoldDB" id="A0A1I8AX36"/>
<evidence type="ECO:0000259" key="7">
    <source>
        <dbReference type="PROSITE" id="PS51225"/>
    </source>
</evidence>
<dbReference type="WBParaSite" id="MhA1_Contig1000.frz3.gene2">
    <property type="protein sequence ID" value="MhA1_Contig1000.frz3.gene2"/>
    <property type="gene ID" value="MhA1_Contig1000.frz3.gene2"/>
</dbReference>
<evidence type="ECO:0000256" key="5">
    <source>
        <dbReference type="PROSITE-ProRule" id="PRU00581"/>
    </source>
</evidence>
<sequence length="162" mass="18497">MQFNLDRFKTFPELLKLTTLITTILIMISLSAARSQPPGTSFIWISSLLAIIVDCLFILTIGLELEKSLFPYKSLLNWPLVECIFSSLFSINFFISIWLCFNSKSFSDDKTPYSLTATFCLANFVQYTLNIIYHVRTWIAEQRREMQVIDPRGVGATSYGGP</sequence>
<feature type="domain" description="MARVEL" evidence="7">
    <location>
        <begin position="7"/>
        <end position="139"/>
    </location>
</feature>
<dbReference type="OMA" id="SIMAIRM"/>
<dbReference type="Proteomes" id="UP000095281">
    <property type="component" value="Unplaced"/>
</dbReference>